<feature type="coiled-coil region" evidence="1">
    <location>
        <begin position="117"/>
        <end position="154"/>
    </location>
</feature>
<evidence type="ECO:0000256" key="1">
    <source>
        <dbReference type="SAM" id="Coils"/>
    </source>
</evidence>
<dbReference type="EMBL" id="JBGBPQ010000009">
    <property type="protein sequence ID" value="KAL1520090.1"/>
    <property type="molecule type" value="Genomic_DNA"/>
</dbReference>
<feature type="region of interest" description="Disordered" evidence="2">
    <location>
        <begin position="183"/>
        <end position="216"/>
    </location>
</feature>
<feature type="compositionally biased region" description="Low complexity" evidence="2">
    <location>
        <begin position="270"/>
        <end position="283"/>
    </location>
</feature>
<keyword evidence="4" id="KW-1185">Reference proteome</keyword>
<evidence type="ECO:0000313" key="4">
    <source>
        <dbReference type="Proteomes" id="UP001515480"/>
    </source>
</evidence>
<dbReference type="AlphaFoldDB" id="A0AB34JGR3"/>
<organism evidence="3 4">
    <name type="scientific">Prymnesium parvum</name>
    <name type="common">Toxic golden alga</name>
    <dbReference type="NCBI Taxonomy" id="97485"/>
    <lineage>
        <taxon>Eukaryota</taxon>
        <taxon>Haptista</taxon>
        <taxon>Haptophyta</taxon>
        <taxon>Prymnesiophyceae</taxon>
        <taxon>Prymnesiales</taxon>
        <taxon>Prymnesiaceae</taxon>
        <taxon>Prymnesium</taxon>
    </lineage>
</organism>
<name>A0AB34JGR3_PRYPA</name>
<proteinExistence type="predicted"/>
<dbReference type="Proteomes" id="UP001515480">
    <property type="component" value="Unassembled WGS sequence"/>
</dbReference>
<comment type="caution">
    <text evidence="3">The sequence shown here is derived from an EMBL/GenBank/DDBJ whole genome shotgun (WGS) entry which is preliminary data.</text>
</comment>
<gene>
    <name evidence="3" type="ORF">AB1Y20_023565</name>
</gene>
<keyword evidence="1" id="KW-0175">Coiled coil</keyword>
<evidence type="ECO:0000256" key="2">
    <source>
        <dbReference type="SAM" id="MobiDB-lite"/>
    </source>
</evidence>
<evidence type="ECO:0000313" key="3">
    <source>
        <dbReference type="EMBL" id="KAL1520090.1"/>
    </source>
</evidence>
<protein>
    <submittedName>
        <fullName evidence="3">Uncharacterized protein</fullName>
    </submittedName>
</protein>
<feature type="region of interest" description="Disordered" evidence="2">
    <location>
        <begin position="267"/>
        <end position="309"/>
    </location>
</feature>
<sequence length="356" mass="38776">MKAEPPWKARPSKKSTWEAREVIEVGGVKQSLAPAAPPPPPASAKSQWFQAVIRPSRSKAEVEWSAEERAARVGSPAADVLQHPLIGPQGQPMYAHLLLQQRPLAVQQQQLHAQQQLQLQRQLQQQQQAQLQQLQLQQLQMRLQQEEIERLRRQQGGKASAGEGEEPLMPLDEVVRLLSTDAGRTPAQPGARLGAPQQAGTSPVKRTCTGSSASSMDGAANDMAAVSIFDDDGLSVNELLAVHEEGVSPGAHSTWLGELASQLFGSNRASSSQSISTEQTELQSNHEQPGEKRSGPPSKQRIIKRKTNPFVDPILEQLDHLFSCGESRAPEAAGDDCFNNCELCASRRSKSPKSEK</sequence>
<reference evidence="3 4" key="1">
    <citation type="journal article" date="2024" name="Science">
        <title>Giant polyketide synthase enzymes in the biosynthesis of giant marine polyether toxins.</title>
        <authorList>
            <person name="Fallon T.R."/>
            <person name="Shende V.V."/>
            <person name="Wierzbicki I.H."/>
            <person name="Pendleton A.L."/>
            <person name="Watervoot N.F."/>
            <person name="Auber R.P."/>
            <person name="Gonzalez D.J."/>
            <person name="Wisecaver J.H."/>
            <person name="Moore B.S."/>
        </authorList>
    </citation>
    <scope>NUCLEOTIDE SEQUENCE [LARGE SCALE GENOMIC DNA]</scope>
    <source>
        <strain evidence="3 4">12B1</strain>
    </source>
</reference>
<accession>A0AB34JGR3</accession>